<accession>A0A017SGC6</accession>
<protein>
    <recommendedName>
        <fullName evidence="5">Mannose-1-phosphate guanylyltransferase</fullName>
    </recommendedName>
</protein>
<dbReference type="OrthoDB" id="25818at2759"/>
<dbReference type="HOGENOM" id="CLU_2867284_0_0_1"/>
<name>A0A017SGC6_ASPRC</name>
<dbReference type="GeneID" id="63702446"/>
<dbReference type="Gene3D" id="2.160.10.10">
    <property type="entry name" value="Hexapeptide repeat proteins"/>
    <property type="match status" value="1"/>
</dbReference>
<dbReference type="Proteomes" id="UP000019804">
    <property type="component" value="Unassembled WGS sequence"/>
</dbReference>
<dbReference type="AlphaFoldDB" id="A0A017SGC6"/>
<dbReference type="SUPFAM" id="SSF51161">
    <property type="entry name" value="Trimeric LpxA-like enzymes"/>
    <property type="match status" value="1"/>
</dbReference>
<organism evidence="3 4">
    <name type="scientific">Aspergillus ruber (strain CBS 135680)</name>
    <dbReference type="NCBI Taxonomy" id="1388766"/>
    <lineage>
        <taxon>Eukaryota</taxon>
        <taxon>Fungi</taxon>
        <taxon>Dikarya</taxon>
        <taxon>Ascomycota</taxon>
        <taxon>Pezizomycotina</taxon>
        <taxon>Eurotiomycetes</taxon>
        <taxon>Eurotiomycetidae</taxon>
        <taxon>Eurotiales</taxon>
        <taxon>Aspergillaceae</taxon>
        <taxon>Aspergillus</taxon>
        <taxon>Aspergillus subgen. Aspergillus</taxon>
    </lineage>
</organism>
<evidence type="ECO:0008006" key="5">
    <source>
        <dbReference type="Google" id="ProtNLM"/>
    </source>
</evidence>
<dbReference type="RefSeq" id="XP_040639499.1">
    <property type="nucleotide sequence ID" value="XM_040787322.1"/>
</dbReference>
<comment type="similarity">
    <text evidence="1">Belongs to the transferase hexapeptide repeat family.</text>
</comment>
<dbReference type="PANTHER" id="PTHR23416:SF23">
    <property type="entry name" value="ACETYLTRANSFERASE C18B11.09C-RELATED"/>
    <property type="match status" value="1"/>
</dbReference>
<evidence type="ECO:0000256" key="1">
    <source>
        <dbReference type="ARBA" id="ARBA00007274"/>
    </source>
</evidence>
<proteinExistence type="inferred from homology"/>
<dbReference type="EMBL" id="KK088420">
    <property type="protein sequence ID" value="EYE95811.1"/>
    <property type="molecule type" value="Genomic_DNA"/>
</dbReference>
<dbReference type="InterPro" id="IPR051159">
    <property type="entry name" value="Hexapeptide_acetyltransf"/>
</dbReference>
<gene>
    <name evidence="3" type="ORF">EURHEDRAFT_535681</name>
</gene>
<keyword evidence="2" id="KW-0808">Transferase</keyword>
<evidence type="ECO:0000256" key="2">
    <source>
        <dbReference type="ARBA" id="ARBA00022679"/>
    </source>
</evidence>
<reference evidence="4" key="1">
    <citation type="journal article" date="2014" name="Nat. Commun.">
        <title>Genomic adaptations of the halophilic Dead Sea filamentous fungus Eurotium rubrum.</title>
        <authorList>
            <person name="Kis-Papo T."/>
            <person name="Weig A.R."/>
            <person name="Riley R."/>
            <person name="Persoh D."/>
            <person name="Salamov A."/>
            <person name="Sun H."/>
            <person name="Lipzen A."/>
            <person name="Wasser S.P."/>
            <person name="Rambold G."/>
            <person name="Grigoriev I.V."/>
            <person name="Nevo E."/>
        </authorList>
    </citation>
    <scope>NUCLEOTIDE SEQUENCE [LARGE SCALE GENOMIC DNA]</scope>
    <source>
        <strain evidence="4">CBS 135680</strain>
    </source>
</reference>
<evidence type="ECO:0000313" key="3">
    <source>
        <dbReference type="EMBL" id="EYE95811.1"/>
    </source>
</evidence>
<dbReference type="STRING" id="1388766.A0A017SGC6"/>
<dbReference type="PANTHER" id="PTHR23416">
    <property type="entry name" value="SIALIC ACID SYNTHASE-RELATED"/>
    <property type="match status" value="1"/>
</dbReference>
<evidence type="ECO:0000313" key="4">
    <source>
        <dbReference type="Proteomes" id="UP000019804"/>
    </source>
</evidence>
<dbReference type="InterPro" id="IPR011004">
    <property type="entry name" value="Trimer_LpxA-like_sf"/>
</dbReference>
<sequence length="64" mass="6916">MVILLVVRIGRGSTIGVGSIVMKDIPAFSAAVGGPCRMKKTIPLSEDADAENSYRNLVRDDRRV</sequence>
<keyword evidence="4" id="KW-1185">Reference proteome</keyword>
<dbReference type="GO" id="GO:0008374">
    <property type="term" value="F:O-acyltransferase activity"/>
    <property type="evidence" value="ECO:0007669"/>
    <property type="project" value="TreeGrafter"/>
</dbReference>